<sequence length="93" mass="9868">MSALTDAIRAHFITCVDSGRFDGEGLDKLLAVVESVQYRAAFASRPAANEAPADDGLDVTDCSGILKGNADLEQPAHDAHVRVMEGREAARRG</sequence>
<accession>A0ABS8UDL6</accession>
<comment type="caution">
    <text evidence="1">The sequence shown here is derived from an EMBL/GenBank/DDBJ whole genome shotgun (WGS) entry which is preliminary data.</text>
</comment>
<proteinExistence type="predicted"/>
<keyword evidence="2" id="KW-1185">Reference proteome</keyword>
<dbReference type="Proteomes" id="UP001430360">
    <property type="component" value="Unassembled WGS sequence"/>
</dbReference>
<protein>
    <submittedName>
        <fullName evidence="1">Uncharacterized protein</fullName>
    </submittedName>
</protein>
<dbReference type="RefSeq" id="WP_232136017.1">
    <property type="nucleotide sequence ID" value="NZ_JAJQKU010000002.1"/>
</dbReference>
<dbReference type="EMBL" id="JAJQKU010000002">
    <property type="protein sequence ID" value="MCD9097072.1"/>
    <property type="molecule type" value="Genomic_DNA"/>
</dbReference>
<name>A0ABS8UDL6_9GAMM</name>
<evidence type="ECO:0000313" key="1">
    <source>
        <dbReference type="EMBL" id="MCD9097072.1"/>
    </source>
</evidence>
<gene>
    <name evidence="1" type="ORF">LTT95_08985</name>
</gene>
<reference evidence="1" key="1">
    <citation type="submission" date="2021-12" db="EMBL/GenBank/DDBJ databases">
        <authorList>
            <person name="Ulrich A."/>
        </authorList>
    </citation>
    <scope>NUCLEOTIDE SEQUENCE</scope>
    <source>
        <strain evidence="1">A1P009</strain>
    </source>
</reference>
<reference evidence="1" key="2">
    <citation type="journal article" date="2022" name="Syst. Appl. Microbiol.">
        <title>Physiological and genomic characterisation of Luteimonas fraxinea sp. nov., a bacterial species associated with trees tolerant to ash dieback.</title>
        <authorList>
            <person name="Ulrich K."/>
            <person name="Becker R."/>
            <person name="Behrendt U."/>
            <person name="Kube M."/>
            <person name="Schneck V."/>
            <person name="Ulrich A."/>
        </authorList>
    </citation>
    <scope>NUCLEOTIDE SEQUENCE</scope>
    <source>
        <strain evidence="1">A1P009</strain>
    </source>
</reference>
<evidence type="ECO:0000313" key="2">
    <source>
        <dbReference type="Proteomes" id="UP001430360"/>
    </source>
</evidence>
<organism evidence="1 2">
    <name type="scientific">Luteimonas fraxinea</name>
    <dbReference type="NCBI Taxonomy" id="2901869"/>
    <lineage>
        <taxon>Bacteria</taxon>
        <taxon>Pseudomonadati</taxon>
        <taxon>Pseudomonadota</taxon>
        <taxon>Gammaproteobacteria</taxon>
        <taxon>Lysobacterales</taxon>
        <taxon>Lysobacteraceae</taxon>
        <taxon>Luteimonas</taxon>
    </lineage>
</organism>